<dbReference type="GO" id="GO:0009094">
    <property type="term" value="P:L-phenylalanine biosynthetic process"/>
    <property type="evidence" value="ECO:0007669"/>
    <property type="project" value="UniProtKB-KW"/>
</dbReference>
<dbReference type="SUPFAM" id="SSF53850">
    <property type="entry name" value="Periplasmic binding protein-like II"/>
    <property type="match status" value="1"/>
</dbReference>
<evidence type="ECO:0000256" key="4">
    <source>
        <dbReference type="ARBA" id="ARBA00023239"/>
    </source>
</evidence>
<evidence type="ECO:0000313" key="9">
    <source>
        <dbReference type="Proteomes" id="UP001596398"/>
    </source>
</evidence>
<dbReference type="InterPro" id="IPR001086">
    <property type="entry name" value="Preph_deHydtase"/>
</dbReference>
<dbReference type="EMBL" id="JBHTAP010000001">
    <property type="protein sequence ID" value="MFC7234887.1"/>
    <property type="molecule type" value="Genomic_DNA"/>
</dbReference>
<dbReference type="InterPro" id="IPR045865">
    <property type="entry name" value="ACT-like_dom_sf"/>
</dbReference>
<feature type="domain" description="ACT" evidence="7">
    <location>
        <begin position="183"/>
        <end position="260"/>
    </location>
</feature>
<dbReference type="EC" id="4.2.1.51" evidence="8"/>
<dbReference type="PANTHER" id="PTHR21022:SF19">
    <property type="entry name" value="PREPHENATE DEHYDRATASE-RELATED"/>
    <property type="match status" value="1"/>
</dbReference>
<keyword evidence="4 8" id="KW-0456">Lyase</keyword>
<accession>A0ABD5ZMT5</accession>
<dbReference type="SUPFAM" id="SSF55021">
    <property type="entry name" value="ACT-like"/>
    <property type="match status" value="1"/>
</dbReference>
<gene>
    <name evidence="8" type="primary">pheA</name>
    <name evidence="8" type="ORF">ACFQJ4_06085</name>
</gene>
<keyword evidence="2" id="KW-0057">Aromatic amino acid biosynthesis</keyword>
<dbReference type="GO" id="GO:0004664">
    <property type="term" value="F:prephenate dehydratase activity"/>
    <property type="evidence" value="ECO:0007669"/>
    <property type="project" value="UniProtKB-EC"/>
</dbReference>
<evidence type="ECO:0000259" key="6">
    <source>
        <dbReference type="PROSITE" id="PS51171"/>
    </source>
</evidence>
<keyword evidence="1" id="KW-0028">Amino-acid biosynthesis</keyword>
<dbReference type="InterPro" id="IPR002912">
    <property type="entry name" value="ACT_dom"/>
</dbReference>
<protein>
    <submittedName>
        <fullName evidence="8">Prephenate dehydratase</fullName>
        <ecNumber evidence="8">4.2.1.51</ecNumber>
    </submittedName>
</protein>
<evidence type="ECO:0000256" key="1">
    <source>
        <dbReference type="ARBA" id="ARBA00022605"/>
    </source>
</evidence>
<comment type="pathway">
    <text evidence="5">Amino-acid biosynthesis.</text>
</comment>
<dbReference type="GeneID" id="79266560"/>
<sequence>MRALTLGPAGTYSHRATRAVADEVEFTESVASIVAGVADGAYDRGVVPIENSIEGSVTESLDALADHEVAVVEEIVTPIRHALLAQSPSFDVVASHAQALAQCRGYLDAEHPDVQLEAVASTARGVERAREDDTVAAIGHPDNAGDDLRVLAEDIQDRTSNATRFVVLAPVSERSEAGGKSSFVVYPNRNYPGLLLELLEPFADRDINLSRVESRPSGERLGDYVFHIDVEAGLYEDRTQDALADIEALAEHGWVRVLGSYDTAHVLY</sequence>
<reference evidence="8 9" key="1">
    <citation type="journal article" date="2019" name="Int. J. Syst. Evol. Microbiol.">
        <title>The Global Catalogue of Microorganisms (GCM) 10K type strain sequencing project: providing services to taxonomists for standard genome sequencing and annotation.</title>
        <authorList>
            <consortium name="The Broad Institute Genomics Platform"/>
            <consortium name="The Broad Institute Genome Sequencing Center for Infectious Disease"/>
            <person name="Wu L."/>
            <person name="Ma J."/>
        </authorList>
    </citation>
    <scope>NUCLEOTIDE SEQUENCE [LARGE SCALE GENOMIC DNA]</scope>
    <source>
        <strain evidence="8 9">DT85</strain>
    </source>
</reference>
<evidence type="ECO:0000313" key="8">
    <source>
        <dbReference type="EMBL" id="MFC7234887.1"/>
    </source>
</evidence>
<dbReference type="CDD" id="cd13630">
    <property type="entry name" value="PBP2_PDT_1"/>
    <property type="match status" value="1"/>
</dbReference>
<dbReference type="Proteomes" id="UP001596398">
    <property type="component" value="Unassembled WGS sequence"/>
</dbReference>
<dbReference type="AlphaFoldDB" id="A0ABD5ZMT5"/>
<keyword evidence="9" id="KW-1185">Reference proteome</keyword>
<dbReference type="PROSITE" id="PS51671">
    <property type="entry name" value="ACT"/>
    <property type="match status" value="1"/>
</dbReference>
<dbReference type="PROSITE" id="PS00858">
    <property type="entry name" value="PREPHENATE_DEHYDR_2"/>
    <property type="match status" value="1"/>
</dbReference>
<dbReference type="PANTHER" id="PTHR21022">
    <property type="entry name" value="PREPHENATE DEHYDRATASE P PROTEIN"/>
    <property type="match status" value="1"/>
</dbReference>
<evidence type="ECO:0000256" key="5">
    <source>
        <dbReference type="ARBA" id="ARBA00029440"/>
    </source>
</evidence>
<dbReference type="InterPro" id="IPR018528">
    <property type="entry name" value="Preph_deHydtase_CS"/>
</dbReference>
<keyword evidence="3" id="KW-0584">Phenylalanine biosynthesis</keyword>
<name>A0ABD5ZMT5_9EURY</name>
<dbReference type="CDD" id="cd04905">
    <property type="entry name" value="ACT_CM-PDT"/>
    <property type="match status" value="1"/>
</dbReference>
<dbReference type="Gene3D" id="3.30.70.260">
    <property type="match status" value="1"/>
</dbReference>
<dbReference type="Pfam" id="PF00800">
    <property type="entry name" value="PDT"/>
    <property type="match status" value="1"/>
</dbReference>
<dbReference type="RefSeq" id="WP_276235908.1">
    <property type="nucleotide sequence ID" value="NZ_CP119802.1"/>
</dbReference>
<evidence type="ECO:0000259" key="7">
    <source>
        <dbReference type="PROSITE" id="PS51671"/>
    </source>
</evidence>
<organism evidence="8 9">
    <name type="scientific">Halosegnis marinus</name>
    <dbReference type="NCBI Taxonomy" id="3034023"/>
    <lineage>
        <taxon>Archaea</taxon>
        <taxon>Methanobacteriati</taxon>
        <taxon>Methanobacteriota</taxon>
        <taxon>Stenosarchaea group</taxon>
        <taxon>Halobacteria</taxon>
        <taxon>Halobacteriales</taxon>
        <taxon>Natronomonadaceae</taxon>
        <taxon>Halosegnis</taxon>
    </lineage>
</organism>
<dbReference type="Pfam" id="PF01842">
    <property type="entry name" value="ACT"/>
    <property type="match status" value="1"/>
</dbReference>
<comment type="caution">
    <text evidence="8">The sequence shown here is derived from an EMBL/GenBank/DDBJ whole genome shotgun (WGS) entry which is preliminary data.</text>
</comment>
<proteinExistence type="predicted"/>
<dbReference type="PROSITE" id="PS51171">
    <property type="entry name" value="PREPHENATE_DEHYDR_3"/>
    <property type="match status" value="1"/>
</dbReference>
<evidence type="ECO:0000256" key="3">
    <source>
        <dbReference type="ARBA" id="ARBA00023222"/>
    </source>
</evidence>
<dbReference type="NCBIfam" id="NF008865">
    <property type="entry name" value="PRK11898.1"/>
    <property type="match status" value="1"/>
</dbReference>
<feature type="domain" description="Prephenate dehydratase" evidence="6">
    <location>
        <begin position="2"/>
        <end position="170"/>
    </location>
</feature>
<evidence type="ECO:0000256" key="2">
    <source>
        <dbReference type="ARBA" id="ARBA00023141"/>
    </source>
</evidence>
<dbReference type="Gene3D" id="3.40.190.10">
    <property type="entry name" value="Periplasmic binding protein-like II"/>
    <property type="match status" value="2"/>
</dbReference>